<protein>
    <submittedName>
        <fullName evidence="1">Uncharacterized protein</fullName>
    </submittedName>
</protein>
<keyword evidence="2" id="KW-1185">Reference proteome</keyword>
<reference evidence="1 2" key="1">
    <citation type="submission" date="2015-12" db="EMBL/GenBank/DDBJ databases">
        <title>Complete genome of Lacimicrobium alkaliphilum KCTC 32984.</title>
        <authorList>
            <person name="Kim S.-G."/>
            <person name="Lee Y.-J."/>
        </authorList>
    </citation>
    <scope>NUCLEOTIDE SEQUENCE [LARGE SCALE GENOMIC DNA]</scope>
    <source>
        <strain evidence="1 2">YelD216</strain>
    </source>
</reference>
<dbReference type="KEGG" id="lal:AT746_16310"/>
<dbReference type="RefSeq" id="WP_062482469.1">
    <property type="nucleotide sequence ID" value="NZ_CP013650.1"/>
</dbReference>
<dbReference type="OrthoDB" id="5751334at2"/>
<dbReference type="AlphaFoldDB" id="A0A0U3B377"/>
<dbReference type="Proteomes" id="UP000068447">
    <property type="component" value="Chromosome"/>
</dbReference>
<evidence type="ECO:0000313" key="1">
    <source>
        <dbReference type="EMBL" id="ALS99672.1"/>
    </source>
</evidence>
<proteinExistence type="predicted"/>
<evidence type="ECO:0000313" key="2">
    <source>
        <dbReference type="Proteomes" id="UP000068447"/>
    </source>
</evidence>
<sequence>MSETVGESRYTKELRTLVSKIHDATPIKDSLYEQTTEYFACQAGEDEKLIQLNSQLQAASQTDSKNAEQRQKKAQSNLKDYQLQLKKGRIERLHNLLKICDQILHLATGKDEQDSQRNCARLLGTLLLITPTENRKVGLFNQRTKHLYKAVLSLLLLERMVADNQISNQYVLKHAEHRIRSPKDKDEASQCPYRNHVLVPLLMTALMQDIGQYHPDAQRILKGPNGDLDEFRVLEKEQRLSLLKISYQQTLSYLKAGLGKNAYVGNSKQERDDFNQNEDEKLKFIFTLLKSSLDPQQSIGNLLKVPQVYTSVVLSTKAIYDYDSLPKAAMVLEKAAEKGALNKIAVDSFVRIVGYFPQGFGVTYIPKDSDRRDLDRYEYAIVTGLYPDNPQIPNCRTATKNLAFTQFGHSLRIGQENNLYYPQARKKLERMSKERLLEILSKLVSNFEERKELDLLPKCWHPYTYFSFAKHQNLWNKKTTKTN</sequence>
<accession>A0A0U3B377</accession>
<organism evidence="1 2">
    <name type="scientific">Lacimicrobium alkaliphilum</name>
    <dbReference type="NCBI Taxonomy" id="1526571"/>
    <lineage>
        <taxon>Bacteria</taxon>
        <taxon>Pseudomonadati</taxon>
        <taxon>Pseudomonadota</taxon>
        <taxon>Gammaproteobacteria</taxon>
        <taxon>Alteromonadales</taxon>
        <taxon>Alteromonadaceae</taxon>
        <taxon>Lacimicrobium</taxon>
    </lineage>
</organism>
<dbReference type="EMBL" id="CP013650">
    <property type="protein sequence ID" value="ALS99672.1"/>
    <property type="molecule type" value="Genomic_DNA"/>
</dbReference>
<gene>
    <name evidence="1" type="ORF">AT746_16310</name>
</gene>
<name>A0A0U3B377_9ALTE</name>